<dbReference type="InterPro" id="IPR029753">
    <property type="entry name" value="D-isomer_DH_CS"/>
</dbReference>
<dbReference type="STRING" id="871968.DESME_05255"/>
<dbReference type="eggNOG" id="COG0111">
    <property type="taxonomic scope" value="Bacteria"/>
</dbReference>
<dbReference type="PANTHER" id="PTHR43333">
    <property type="entry name" value="2-HACID_DH_C DOMAIN-CONTAINING PROTEIN"/>
    <property type="match status" value="1"/>
</dbReference>
<dbReference type="HOGENOM" id="CLU_019796_1_0_9"/>
<evidence type="ECO:0000256" key="1">
    <source>
        <dbReference type="ARBA" id="ARBA00005854"/>
    </source>
</evidence>
<feature type="domain" description="D-isomer specific 2-hydroxyacid dehydrogenase NAD-binding" evidence="6">
    <location>
        <begin position="102"/>
        <end position="275"/>
    </location>
</feature>
<dbReference type="PROSITE" id="PS00671">
    <property type="entry name" value="D_2_HYDROXYACID_DH_3"/>
    <property type="match status" value="1"/>
</dbReference>
<name>W0EAH2_9FIRM</name>
<dbReference type="RefSeq" id="WP_006714939.1">
    <property type="nucleotide sequence ID" value="NZ_CP007032.1"/>
</dbReference>
<dbReference type="OrthoDB" id="9805416at2"/>
<dbReference type="Pfam" id="PF00389">
    <property type="entry name" value="2-Hacid_dh"/>
    <property type="match status" value="1"/>
</dbReference>
<dbReference type="InterPro" id="IPR006140">
    <property type="entry name" value="D-isomer_DH_NAD-bd"/>
</dbReference>
<evidence type="ECO:0000313" key="7">
    <source>
        <dbReference type="EMBL" id="AHF06533.1"/>
    </source>
</evidence>
<dbReference type="SUPFAM" id="SSF51735">
    <property type="entry name" value="NAD(P)-binding Rossmann-fold domains"/>
    <property type="match status" value="1"/>
</dbReference>
<dbReference type="SUPFAM" id="SSF52283">
    <property type="entry name" value="Formate/glycerate dehydrogenase catalytic domain-like"/>
    <property type="match status" value="1"/>
</dbReference>
<dbReference type="GO" id="GO:0016616">
    <property type="term" value="F:oxidoreductase activity, acting on the CH-OH group of donors, NAD or NADP as acceptor"/>
    <property type="evidence" value="ECO:0007669"/>
    <property type="project" value="InterPro"/>
</dbReference>
<keyword evidence="2 4" id="KW-0560">Oxidoreductase</keyword>
<evidence type="ECO:0000256" key="3">
    <source>
        <dbReference type="ARBA" id="ARBA00023027"/>
    </source>
</evidence>
<dbReference type="GO" id="GO:0051287">
    <property type="term" value="F:NAD binding"/>
    <property type="evidence" value="ECO:0007669"/>
    <property type="project" value="InterPro"/>
</dbReference>
<proteinExistence type="inferred from homology"/>
<protein>
    <submittedName>
        <fullName evidence="7">Glyoxylate reductase</fullName>
    </submittedName>
</protein>
<dbReference type="InterPro" id="IPR036291">
    <property type="entry name" value="NAD(P)-bd_dom_sf"/>
</dbReference>
<dbReference type="Proteomes" id="UP000010847">
    <property type="component" value="Chromosome"/>
</dbReference>
<comment type="similarity">
    <text evidence="1 4">Belongs to the D-isomer specific 2-hydroxyacid dehydrogenase family.</text>
</comment>
<dbReference type="CDD" id="cd05300">
    <property type="entry name" value="2-Hacid_dh_1"/>
    <property type="match status" value="1"/>
</dbReference>
<keyword evidence="8" id="KW-1185">Reference proteome</keyword>
<dbReference type="PANTHER" id="PTHR43333:SF1">
    <property type="entry name" value="D-ISOMER SPECIFIC 2-HYDROXYACID DEHYDROGENASE NAD-BINDING DOMAIN-CONTAINING PROTEIN"/>
    <property type="match status" value="1"/>
</dbReference>
<dbReference type="Gene3D" id="3.40.50.720">
    <property type="entry name" value="NAD(P)-binding Rossmann-like Domain"/>
    <property type="match status" value="2"/>
</dbReference>
<dbReference type="Pfam" id="PF02826">
    <property type="entry name" value="2-Hacid_dh_C"/>
    <property type="match status" value="1"/>
</dbReference>
<dbReference type="InterPro" id="IPR006139">
    <property type="entry name" value="D-isomer_2_OHA_DH_cat_dom"/>
</dbReference>
<reference evidence="7 8" key="1">
    <citation type="submission" date="2013-12" db="EMBL/GenBank/DDBJ databases">
        <authorList>
            <consortium name="DOE Joint Genome Institute"/>
            <person name="Smidt H."/>
            <person name="Huntemann M."/>
            <person name="Han J."/>
            <person name="Chen A."/>
            <person name="Kyrpides N."/>
            <person name="Mavromatis K."/>
            <person name="Markowitz V."/>
            <person name="Palaniappan K."/>
            <person name="Ivanova N."/>
            <person name="Schaumberg A."/>
            <person name="Pati A."/>
            <person name="Liolios K."/>
            <person name="Nordberg H.P."/>
            <person name="Cantor M.N."/>
            <person name="Hua S.X."/>
            <person name="Woyke T."/>
        </authorList>
    </citation>
    <scope>NUCLEOTIDE SEQUENCE [LARGE SCALE GENOMIC DNA]</scope>
    <source>
        <strain evidence="8">DSM 15288</strain>
    </source>
</reference>
<evidence type="ECO:0000259" key="5">
    <source>
        <dbReference type="Pfam" id="PF00389"/>
    </source>
</evidence>
<feature type="domain" description="D-isomer specific 2-hydroxyacid dehydrogenase catalytic" evidence="5">
    <location>
        <begin position="37"/>
        <end position="307"/>
    </location>
</feature>
<dbReference type="KEGG" id="dmt:DESME_05255"/>
<sequence length="312" mass="34829">MKIISTMSLKPEQLDQAKAVRSDLNIEVKKQFTECDAQVEGLLTYGWDVTEQTLELYPNLKWIQAMAAGVDQLPLHAFASKGILLTNVRGAHSIQMSEHVIWCILNLLRQGKTVMYQQEQKVWSAKLKIDEMYGKTVCIVGAGTIGAAVAEKCHAFGMTVWGISQSGKSHLGFDRVAKLEDSEAFLKESDIVVALLPLTSQTKHFFNAERFNQMKDGVYFINVARGSVVDEEALSEALQTGKVQGAALDVFVTEPLPETSPFWSMDQVFLTPHIAGRSPQYTQRMFEVFLKNIKEYPNTSAMINAINLENGY</sequence>
<evidence type="ECO:0000256" key="4">
    <source>
        <dbReference type="RuleBase" id="RU003719"/>
    </source>
</evidence>
<evidence type="ECO:0000313" key="8">
    <source>
        <dbReference type="Proteomes" id="UP000010847"/>
    </source>
</evidence>
<accession>W0EAH2</accession>
<keyword evidence="3" id="KW-0520">NAD</keyword>
<evidence type="ECO:0000259" key="6">
    <source>
        <dbReference type="Pfam" id="PF02826"/>
    </source>
</evidence>
<dbReference type="AlphaFoldDB" id="W0EAH2"/>
<evidence type="ECO:0000256" key="2">
    <source>
        <dbReference type="ARBA" id="ARBA00023002"/>
    </source>
</evidence>
<gene>
    <name evidence="7" type="ORF">DESME_05255</name>
</gene>
<dbReference type="EMBL" id="CP007032">
    <property type="protein sequence ID" value="AHF06533.1"/>
    <property type="molecule type" value="Genomic_DNA"/>
</dbReference>
<organism evidence="7 8">
    <name type="scientific">Desulfitobacterium metallireducens DSM 15288</name>
    <dbReference type="NCBI Taxonomy" id="871968"/>
    <lineage>
        <taxon>Bacteria</taxon>
        <taxon>Bacillati</taxon>
        <taxon>Bacillota</taxon>
        <taxon>Clostridia</taxon>
        <taxon>Eubacteriales</taxon>
        <taxon>Desulfitobacteriaceae</taxon>
        <taxon>Desulfitobacterium</taxon>
    </lineage>
</organism>